<dbReference type="EMBL" id="OU893346">
    <property type="protein sequence ID" value="CAG9786068.1"/>
    <property type="molecule type" value="Genomic_DNA"/>
</dbReference>
<protein>
    <recommendedName>
        <fullName evidence="6">Small ribosomal subunit protein mS23</fullName>
    </recommendedName>
</protein>
<sequence length="162" mass="18564">MASSRLERIGTILTRVEGLLTRGAMKPDDRPLWFDVYRAFPPFTEPKMAKPKPEIKPIRQILYQEDIIRAKFHSKGLGLGTTNILNPNSETHMKRLISQYQKLKSDGVPEEELIEKSAEIVDGERQRQENIKEPKYKNTVSPESVTTQVLAEADLKNIFSEK</sequence>
<evidence type="ECO:0000256" key="3">
    <source>
        <dbReference type="ARBA" id="ARBA00022980"/>
    </source>
</evidence>
<reference evidence="9" key="1">
    <citation type="submission" date="2021-12" db="EMBL/GenBank/DDBJ databases">
        <authorList>
            <person name="King R."/>
        </authorList>
    </citation>
    <scope>NUCLEOTIDE SEQUENCE</scope>
</reference>
<reference evidence="9" key="2">
    <citation type="submission" date="2022-10" db="EMBL/GenBank/DDBJ databases">
        <authorList>
            <consortium name="ENA_rothamsted_submissions"/>
            <consortium name="culmorum"/>
            <person name="King R."/>
        </authorList>
    </citation>
    <scope>NUCLEOTIDE SEQUENCE</scope>
</reference>
<comment type="similarity">
    <text evidence="2">Belongs to the mitochondrion-specific ribosomal protein mS23 family.</text>
</comment>
<dbReference type="PANTHER" id="PTHR15925:SF2">
    <property type="entry name" value="SMALL RIBOSOMAL SUBUNIT PROTEIN MS23"/>
    <property type="match status" value="1"/>
</dbReference>
<dbReference type="Proteomes" id="UP001153714">
    <property type="component" value="Chromosome 15"/>
</dbReference>
<evidence type="ECO:0000313" key="10">
    <source>
        <dbReference type="Proteomes" id="UP001153714"/>
    </source>
</evidence>
<organism evidence="9 10">
    <name type="scientific">Diatraea saccharalis</name>
    <name type="common">sugarcane borer</name>
    <dbReference type="NCBI Taxonomy" id="40085"/>
    <lineage>
        <taxon>Eukaryota</taxon>
        <taxon>Metazoa</taxon>
        <taxon>Ecdysozoa</taxon>
        <taxon>Arthropoda</taxon>
        <taxon>Hexapoda</taxon>
        <taxon>Insecta</taxon>
        <taxon>Pterygota</taxon>
        <taxon>Neoptera</taxon>
        <taxon>Endopterygota</taxon>
        <taxon>Lepidoptera</taxon>
        <taxon>Glossata</taxon>
        <taxon>Ditrysia</taxon>
        <taxon>Pyraloidea</taxon>
        <taxon>Crambidae</taxon>
        <taxon>Crambinae</taxon>
        <taxon>Diatraea</taxon>
    </lineage>
</organism>
<feature type="domain" description="Small ribosomal subunit protein mS23 conserved" evidence="8">
    <location>
        <begin position="2"/>
        <end position="121"/>
    </location>
</feature>
<dbReference type="PANTHER" id="PTHR15925">
    <property type="entry name" value="MITOCHONDRIAL RIBOSOMAL PROTEIN S23"/>
    <property type="match status" value="1"/>
</dbReference>
<accession>A0A9N9QYV4</accession>
<evidence type="ECO:0000256" key="2">
    <source>
        <dbReference type="ARBA" id="ARBA00009864"/>
    </source>
</evidence>
<evidence type="ECO:0000256" key="1">
    <source>
        <dbReference type="ARBA" id="ARBA00004173"/>
    </source>
</evidence>
<dbReference type="GO" id="GO:0006412">
    <property type="term" value="P:translation"/>
    <property type="evidence" value="ECO:0007669"/>
    <property type="project" value="InterPro"/>
</dbReference>
<comment type="subcellular location">
    <subcellularLocation>
        <location evidence="1">Mitochondrion</location>
    </subcellularLocation>
</comment>
<dbReference type="OrthoDB" id="10012356at2759"/>
<dbReference type="InterPro" id="IPR059242">
    <property type="entry name" value="mS23_dom"/>
</dbReference>
<gene>
    <name evidence="9" type="ORF">DIATSA_LOCUS4050</name>
</gene>
<feature type="compositionally biased region" description="Basic and acidic residues" evidence="7">
    <location>
        <begin position="120"/>
        <end position="136"/>
    </location>
</feature>
<keyword evidence="4" id="KW-0496">Mitochondrion</keyword>
<keyword evidence="10" id="KW-1185">Reference proteome</keyword>
<evidence type="ECO:0000256" key="6">
    <source>
        <dbReference type="ARBA" id="ARBA00035137"/>
    </source>
</evidence>
<dbReference type="InterPro" id="IPR023611">
    <property type="entry name" value="mS23_dom_met"/>
</dbReference>
<dbReference type="Pfam" id="PF10484">
    <property type="entry name" value="MRP-S23"/>
    <property type="match status" value="1"/>
</dbReference>
<dbReference type="GO" id="GO:0005739">
    <property type="term" value="C:mitochondrion"/>
    <property type="evidence" value="ECO:0007669"/>
    <property type="project" value="InterPro"/>
</dbReference>
<dbReference type="CDD" id="cd23701">
    <property type="entry name" value="At1g26750"/>
    <property type="match status" value="1"/>
</dbReference>
<keyword evidence="5" id="KW-0687">Ribonucleoprotein</keyword>
<evidence type="ECO:0000313" key="9">
    <source>
        <dbReference type="EMBL" id="CAG9786068.1"/>
    </source>
</evidence>
<dbReference type="GO" id="GO:0003735">
    <property type="term" value="F:structural constituent of ribosome"/>
    <property type="evidence" value="ECO:0007669"/>
    <property type="project" value="InterPro"/>
</dbReference>
<proteinExistence type="inferred from homology"/>
<evidence type="ECO:0000256" key="7">
    <source>
        <dbReference type="SAM" id="MobiDB-lite"/>
    </source>
</evidence>
<evidence type="ECO:0000259" key="8">
    <source>
        <dbReference type="Pfam" id="PF10484"/>
    </source>
</evidence>
<keyword evidence="3" id="KW-0689">Ribosomal protein</keyword>
<name>A0A9N9QYV4_9NEOP</name>
<dbReference type="GO" id="GO:0005840">
    <property type="term" value="C:ribosome"/>
    <property type="evidence" value="ECO:0007669"/>
    <property type="project" value="InterPro"/>
</dbReference>
<evidence type="ECO:0000256" key="4">
    <source>
        <dbReference type="ARBA" id="ARBA00023128"/>
    </source>
</evidence>
<dbReference type="AlphaFoldDB" id="A0A9N9QYV4"/>
<dbReference type="InterPro" id="IPR019520">
    <property type="entry name" value="Ribosomal_mS23_met"/>
</dbReference>
<evidence type="ECO:0000256" key="5">
    <source>
        <dbReference type="ARBA" id="ARBA00023274"/>
    </source>
</evidence>
<feature type="region of interest" description="Disordered" evidence="7">
    <location>
        <begin position="120"/>
        <end position="141"/>
    </location>
</feature>